<gene>
    <name evidence="1" type="ORF">COT27_00105</name>
</gene>
<sequence length="71" mass="8667">MLYLIIFFCNVSAISGNFISFTQFDKSLKMRYTNIWIELKRAYFGRKFTLLDEYRIELVYKNLKTIKKQPR</sequence>
<dbReference type="Proteomes" id="UP000230586">
    <property type="component" value="Unassembled WGS sequence"/>
</dbReference>
<dbReference type="EMBL" id="PEXX01000002">
    <property type="protein sequence ID" value="PIU11012.1"/>
    <property type="molecule type" value="Genomic_DNA"/>
</dbReference>
<evidence type="ECO:0000313" key="2">
    <source>
        <dbReference type="Proteomes" id="UP000230586"/>
    </source>
</evidence>
<reference evidence="2" key="1">
    <citation type="submission" date="2017-09" db="EMBL/GenBank/DDBJ databases">
        <title>Depth-based differentiation of microbial function through sediment-hosted aquifers and enrichment of novel symbionts in the deep terrestrial subsurface.</title>
        <authorList>
            <person name="Probst A.J."/>
            <person name="Ladd B."/>
            <person name="Jarett J.K."/>
            <person name="Geller-Mcgrath D.E."/>
            <person name="Sieber C.M.K."/>
            <person name="Emerson J.B."/>
            <person name="Anantharaman K."/>
            <person name="Thomas B.C."/>
            <person name="Malmstrom R."/>
            <person name="Stieglmeier M."/>
            <person name="Klingl A."/>
            <person name="Woyke T."/>
            <person name="Ryan C.M."/>
            <person name="Banfield J.F."/>
        </authorList>
    </citation>
    <scope>NUCLEOTIDE SEQUENCE [LARGE SCALE GENOMIC DNA]</scope>
</reference>
<comment type="caution">
    <text evidence="1">The sequence shown here is derived from an EMBL/GenBank/DDBJ whole genome shotgun (WGS) entry which is preliminary data.</text>
</comment>
<accession>A0A2M6XTP4</accession>
<dbReference type="AlphaFoldDB" id="A0A2M6XTP4"/>
<name>A0A2M6XTP4_9BACT</name>
<protein>
    <submittedName>
        <fullName evidence="1">Uncharacterized protein</fullName>
    </submittedName>
</protein>
<proteinExistence type="predicted"/>
<evidence type="ECO:0000313" key="1">
    <source>
        <dbReference type="EMBL" id="PIU11012.1"/>
    </source>
</evidence>
<organism evidence="1 2">
    <name type="scientific">Candidatus Kuenenbacteria bacterium CG08_land_8_20_14_0_20_37_23</name>
    <dbReference type="NCBI Taxonomy" id="1974617"/>
    <lineage>
        <taxon>Bacteria</taxon>
        <taxon>Candidatus Kueneniibacteriota</taxon>
    </lineage>
</organism>